<dbReference type="EMBL" id="JACCJC010000007">
    <property type="protein sequence ID" value="KAF6238979.1"/>
    <property type="molecule type" value="Genomic_DNA"/>
</dbReference>
<dbReference type="SUPFAM" id="SSF49870">
    <property type="entry name" value="Osmotin, thaumatin-like protein"/>
    <property type="match status" value="1"/>
</dbReference>
<dbReference type="AlphaFoldDB" id="A0A8H6L830"/>
<feature type="compositionally biased region" description="Basic residues" evidence="1">
    <location>
        <begin position="301"/>
        <end position="322"/>
    </location>
</feature>
<organism evidence="2 3">
    <name type="scientific">Letharia columbiana</name>
    <dbReference type="NCBI Taxonomy" id="112416"/>
    <lineage>
        <taxon>Eukaryota</taxon>
        <taxon>Fungi</taxon>
        <taxon>Dikarya</taxon>
        <taxon>Ascomycota</taxon>
        <taxon>Pezizomycotina</taxon>
        <taxon>Lecanoromycetes</taxon>
        <taxon>OSLEUM clade</taxon>
        <taxon>Lecanoromycetidae</taxon>
        <taxon>Lecanorales</taxon>
        <taxon>Lecanorineae</taxon>
        <taxon>Parmeliaceae</taxon>
        <taxon>Letharia</taxon>
    </lineage>
</organism>
<dbReference type="GeneID" id="59284522"/>
<evidence type="ECO:0000256" key="1">
    <source>
        <dbReference type="SAM" id="MobiDB-lite"/>
    </source>
</evidence>
<keyword evidence="3" id="KW-1185">Reference proteome</keyword>
<feature type="region of interest" description="Disordered" evidence="1">
    <location>
        <begin position="279"/>
        <end position="322"/>
    </location>
</feature>
<dbReference type="Proteomes" id="UP000578531">
    <property type="component" value="Unassembled WGS sequence"/>
</dbReference>
<comment type="caution">
    <text evidence="2">The sequence shown here is derived from an EMBL/GenBank/DDBJ whole genome shotgun (WGS) entry which is preliminary data.</text>
</comment>
<accession>A0A8H6L830</accession>
<evidence type="ECO:0000313" key="2">
    <source>
        <dbReference type="EMBL" id="KAF6238979.1"/>
    </source>
</evidence>
<protein>
    <submittedName>
        <fullName evidence="2">Uncharacterized protein</fullName>
    </submittedName>
</protein>
<proteinExistence type="predicted"/>
<gene>
    <name evidence="2" type="ORF">HO173_002851</name>
</gene>
<sequence>MQMFRLTCKAFFTTLQKPLPSFFKMKTTYAYASIVLALMSSGNVLAHQHHHHSREVEQPTSSLSLSASVIATTYPTASAAANSTSGGNSTTGGSPITAGTCSNCDGVCVTFGATNDDLWYWWNGGPGGDASTFANNQIGTICLTDAGAMFVGSSSNVDSGGGNTKFEWSIGASTSNFDVSVCDGFSVPMSCTGFGGNESPYVTIGGGDLCTSDCPADDQFDGNCRNLGAHTGNLAAVPSCFQEGAGAEGKSGTNNYWLYDNYSVQSIFTGRTGVVCTVGGSSSKTKRDMRQSAAELGPRASMHRQHGRHQRRAHGHGLHAVS</sequence>
<dbReference type="InterPro" id="IPR037176">
    <property type="entry name" value="Osmotin/thaumatin-like_sf"/>
</dbReference>
<dbReference type="Gene3D" id="2.60.110.10">
    <property type="entry name" value="Thaumatin"/>
    <property type="match status" value="1"/>
</dbReference>
<dbReference type="RefSeq" id="XP_037168275.1">
    <property type="nucleotide sequence ID" value="XM_037304782.1"/>
</dbReference>
<name>A0A8H6L830_9LECA</name>
<dbReference type="OrthoDB" id="5412752at2759"/>
<evidence type="ECO:0000313" key="3">
    <source>
        <dbReference type="Proteomes" id="UP000578531"/>
    </source>
</evidence>
<reference evidence="2 3" key="1">
    <citation type="journal article" date="2020" name="Genomics">
        <title>Complete, high-quality genomes from long-read metagenomic sequencing of two wolf lichen thalli reveals enigmatic genome architecture.</title>
        <authorList>
            <person name="McKenzie S.K."/>
            <person name="Walston R.F."/>
            <person name="Allen J.L."/>
        </authorList>
    </citation>
    <scope>NUCLEOTIDE SEQUENCE [LARGE SCALE GENOMIC DNA]</scope>
    <source>
        <strain evidence="2">WasteWater2</strain>
    </source>
</reference>